<evidence type="ECO:0000313" key="2">
    <source>
        <dbReference type="EMBL" id="UTF52759.1"/>
    </source>
</evidence>
<gene>
    <name evidence="2" type="ORF">NGM29_13330</name>
</gene>
<dbReference type="RefSeq" id="WP_254156802.1">
    <property type="nucleotide sequence ID" value="NZ_CP100355.1"/>
</dbReference>
<dbReference type="Proteomes" id="UP001056855">
    <property type="component" value="Chromosome"/>
</dbReference>
<keyword evidence="1" id="KW-0472">Membrane</keyword>
<dbReference type="EMBL" id="CP100355">
    <property type="protein sequence ID" value="UTF52759.1"/>
    <property type="molecule type" value="Genomic_DNA"/>
</dbReference>
<proteinExistence type="predicted"/>
<feature type="transmembrane region" description="Helical" evidence="1">
    <location>
        <begin position="34"/>
        <end position="53"/>
    </location>
</feature>
<sequence>MLSILMLVVVAITVAYVLTTRFPNTARRWFRRFWALRAVFFGLFWLSFAWVLIGSGVFPLMVVGMLVFFIAAMYIFVENPQQEVRSWIR</sequence>
<evidence type="ECO:0000313" key="3">
    <source>
        <dbReference type="Proteomes" id="UP001056855"/>
    </source>
</evidence>
<keyword evidence="3" id="KW-1185">Reference proteome</keyword>
<dbReference type="KEGG" id="sawl:NGM29_13330"/>
<feature type="transmembrane region" description="Helical" evidence="1">
    <location>
        <begin position="59"/>
        <end position="77"/>
    </location>
</feature>
<dbReference type="GeneID" id="73291046"/>
<reference evidence="2" key="1">
    <citation type="submission" date="2022-06" db="EMBL/GenBank/DDBJ databases">
        <title>Diverse halophilic archaea isolated from saline environments.</title>
        <authorList>
            <person name="Cui H.-L."/>
        </authorList>
    </citation>
    <scope>NUCLEOTIDE SEQUENCE</scope>
    <source>
        <strain evidence="2">WLHS1</strain>
    </source>
</reference>
<feature type="transmembrane region" description="Helical" evidence="1">
    <location>
        <begin position="6"/>
        <end position="22"/>
    </location>
</feature>
<keyword evidence="1" id="KW-0812">Transmembrane</keyword>
<dbReference type="AlphaFoldDB" id="A0A9E7N937"/>
<keyword evidence="1" id="KW-1133">Transmembrane helix</keyword>
<name>A0A9E7N937_9EURY</name>
<organism evidence="2 3">
    <name type="scientific">Natronosalvus rutilus</name>
    <dbReference type="NCBI Taxonomy" id="2953753"/>
    <lineage>
        <taxon>Archaea</taxon>
        <taxon>Methanobacteriati</taxon>
        <taxon>Methanobacteriota</taxon>
        <taxon>Stenosarchaea group</taxon>
        <taxon>Halobacteria</taxon>
        <taxon>Halobacteriales</taxon>
        <taxon>Natrialbaceae</taxon>
        <taxon>Natronosalvus</taxon>
    </lineage>
</organism>
<evidence type="ECO:0000256" key="1">
    <source>
        <dbReference type="SAM" id="Phobius"/>
    </source>
</evidence>
<accession>A0A9E7N937</accession>
<protein>
    <submittedName>
        <fullName evidence="2">Uncharacterized protein</fullName>
    </submittedName>
</protein>